<accession>X8DK39</accession>
<sequence>MQVGTTGTPTAAVVFGDGGLEDFAAVWPSNPFLAAPDRQLPADVGLHGQRCHSELERLDVQRTPGAPFEPGRFKKMHAPLYLRVRHCCSSSCSSSSR</sequence>
<protein>
    <submittedName>
        <fullName evidence="1">Uncharacterized protein</fullName>
    </submittedName>
</protein>
<comment type="caution">
    <text evidence="1">The sequence shown here is derived from an EMBL/GenBank/DDBJ whole genome shotgun (WGS) entry which is preliminary data.</text>
</comment>
<gene>
    <name evidence="1" type="ORF">I553_2205</name>
</gene>
<name>X8DK39_MYCXE</name>
<proteinExistence type="predicted"/>
<organism evidence="1">
    <name type="scientific">Mycobacterium xenopi 4042</name>
    <dbReference type="NCBI Taxonomy" id="1299334"/>
    <lineage>
        <taxon>Bacteria</taxon>
        <taxon>Bacillati</taxon>
        <taxon>Actinomycetota</taxon>
        <taxon>Actinomycetes</taxon>
        <taxon>Mycobacteriales</taxon>
        <taxon>Mycobacteriaceae</taxon>
        <taxon>Mycobacterium</taxon>
    </lineage>
</organism>
<reference evidence="1" key="1">
    <citation type="submission" date="2014-01" db="EMBL/GenBank/DDBJ databases">
        <authorList>
            <person name="Brown-Elliot B."/>
            <person name="Wallace R."/>
            <person name="Lenaerts A."/>
            <person name="Ordway D."/>
            <person name="DeGroote M.A."/>
            <person name="Parker T."/>
            <person name="Sizemore C."/>
            <person name="Tallon L.J."/>
            <person name="Sadzewicz L.K."/>
            <person name="Sengamalay N."/>
            <person name="Fraser C.M."/>
            <person name="Hine E."/>
            <person name="Shefchek K.A."/>
            <person name="Das S.P."/>
            <person name="Tettelin H."/>
        </authorList>
    </citation>
    <scope>NUCLEOTIDE SEQUENCE [LARGE SCALE GENOMIC DNA]</scope>
    <source>
        <strain evidence="1">4042</strain>
    </source>
</reference>
<evidence type="ECO:0000313" key="1">
    <source>
        <dbReference type="EMBL" id="EUA69017.1"/>
    </source>
</evidence>
<dbReference type="AlphaFoldDB" id="X8DK39"/>
<dbReference type="EMBL" id="JAOB01000013">
    <property type="protein sequence ID" value="EUA69017.1"/>
    <property type="molecule type" value="Genomic_DNA"/>
</dbReference>